<feature type="non-terminal residue" evidence="8">
    <location>
        <position position="752"/>
    </location>
</feature>
<feature type="domain" description="Glycoside hydrolase family 38 central" evidence="7">
    <location>
        <begin position="373"/>
        <end position="451"/>
    </location>
</feature>
<keyword evidence="3" id="KW-0378">Hydrolase</keyword>
<gene>
    <name evidence="8" type="primary">MAN2C1_2</name>
    <name evidence="8" type="ORF">HK100_008104</name>
</gene>
<dbReference type="InterPro" id="IPR011013">
    <property type="entry name" value="Gal_mutarotase_sf_dom"/>
</dbReference>
<dbReference type="Proteomes" id="UP001211907">
    <property type="component" value="Unassembled WGS sequence"/>
</dbReference>
<organism evidence="8 9">
    <name type="scientific">Physocladia obscura</name>
    <dbReference type="NCBI Taxonomy" id="109957"/>
    <lineage>
        <taxon>Eukaryota</taxon>
        <taxon>Fungi</taxon>
        <taxon>Fungi incertae sedis</taxon>
        <taxon>Chytridiomycota</taxon>
        <taxon>Chytridiomycota incertae sedis</taxon>
        <taxon>Chytridiomycetes</taxon>
        <taxon>Chytridiales</taxon>
        <taxon>Chytriomycetaceae</taxon>
        <taxon>Physocladia</taxon>
    </lineage>
</organism>
<dbReference type="PANTHER" id="PTHR46017">
    <property type="entry name" value="ALPHA-MANNOSIDASE 2C1"/>
    <property type="match status" value="1"/>
</dbReference>
<dbReference type="SUPFAM" id="SSF74650">
    <property type="entry name" value="Galactose mutarotase-like"/>
    <property type="match status" value="1"/>
</dbReference>
<dbReference type="GO" id="GO:0030246">
    <property type="term" value="F:carbohydrate binding"/>
    <property type="evidence" value="ECO:0007669"/>
    <property type="project" value="InterPro"/>
</dbReference>
<evidence type="ECO:0000256" key="2">
    <source>
        <dbReference type="ARBA" id="ARBA00022723"/>
    </source>
</evidence>
<sequence length="752" mass="84796">VDVIIPAKLVSEKVSLYFDTDSEGMIWSVGGEPLQGLTGGNGGDRHIDFILTEYAVYEGQKISIFVEVACNGRGGVANQPNLIFTLSTCELRVENNSGTQLFKYFDLLMQIARDTPAEYQINSDALYTANKIINTFRVDDFKSVQEGLILARNFFDLRKGSTNPSRHELFIIGNCHLDTGFLTWLWPFDETKRKAARSFSTQIGIMKKYPKYIFTASQAQHFDWIKSLYPSLFKEMQIFNKRSQFVPVGGTWVEMDTNMPSGEALCRQFFLDGSSIIAHLPPSDNIMSQGTVVDLMSPNNNKDKLFSNKSVIIFGNGDGGGGPLTPMLDRLELLENVEGLPARLTYATPNIYFETLEKTSKPFIEWKGELYFEAHRGTYTTAGFVKRGNRKGEILLRLAEYLSSLAAIKKVTSYPKKELDRLWKLLLLCQFHDVLPGSSIGLVFDDAKIIYDDILSSSASIITNVLRDLTPRGKYKKNAVQVYNTTSWPLDALIEVNKIDLKNFHQETEHGKFLIQVGSIPAHSVSTFVLAEIDNPIIPVQLVQSQSGFVVENKHIVVKIDSNGRLVSLIHKLTGRESIAPDQLANQFKLFEDIPAEFDAWDIEPYQLEKGWDVENLGIVFVKASGPLKVVLTVTHKISAVSWINQDIIVNSVDAWVDFDNTIEWHENRLMLRVEFPVNINSDLATYETQYGFVQRPTHYNTSWDLAKFEVCGHRFADLSEFGFGVSLLNDCKYGYAIKGNIMRLSLLRAPK</sequence>
<evidence type="ECO:0000313" key="8">
    <source>
        <dbReference type="EMBL" id="KAJ3088221.1"/>
    </source>
</evidence>
<comment type="caution">
    <text evidence="8">The sequence shown here is derived from an EMBL/GenBank/DDBJ whole genome shotgun (WGS) entry which is preliminary data.</text>
</comment>
<evidence type="ECO:0000256" key="5">
    <source>
        <dbReference type="ARBA" id="ARBA00054985"/>
    </source>
</evidence>
<dbReference type="InterPro" id="IPR054723">
    <property type="entry name" value="Ams1-like_N"/>
</dbReference>
<evidence type="ECO:0000256" key="4">
    <source>
        <dbReference type="ARBA" id="ARBA00023295"/>
    </source>
</evidence>
<dbReference type="InterPro" id="IPR028995">
    <property type="entry name" value="Glyco_hydro_57/38_cen_sf"/>
</dbReference>
<proteinExistence type="inferred from homology"/>
<dbReference type="GO" id="GO:0004559">
    <property type="term" value="F:alpha-mannosidase activity"/>
    <property type="evidence" value="ECO:0007669"/>
    <property type="project" value="InterPro"/>
</dbReference>
<dbReference type="EMBL" id="JADGJH010003895">
    <property type="protein sequence ID" value="KAJ3088221.1"/>
    <property type="molecule type" value="Genomic_DNA"/>
</dbReference>
<dbReference type="Pfam" id="PF22907">
    <property type="entry name" value="Ams1-like_1st"/>
    <property type="match status" value="1"/>
</dbReference>
<keyword evidence="4" id="KW-0326">Glycosidase</keyword>
<dbReference type="SUPFAM" id="SSF88713">
    <property type="entry name" value="Glycoside hydrolase/deacetylase"/>
    <property type="match status" value="1"/>
</dbReference>
<evidence type="ECO:0000256" key="1">
    <source>
        <dbReference type="ARBA" id="ARBA00009792"/>
    </source>
</evidence>
<dbReference type="InterPro" id="IPR011682">
    <property type="entry name" value="Glyco_hydro_38_C"/>
</dbReference>
<dbReference type="InterPro" id="IPR015341">
    <property type="entry name" value="Glyco_hydro_38_cen"/>
</dbReference>
<dbReference type="Pfam" id="PF01074">
    <property type="entry name" value="Glyco_hydro_38N"/>
    <property type="match status" value="2"/>
</dbReference>
<name>A0AAD5SNP4_9FUNG</name>
<accession>A0AAD5SNP4</accession>
<evidence type="ECO:0000259" key="7">
    <source>
        <dbReference type="SMART" id="SM00872"/>
    </source>
</evidence>
<protein>
    <recommendedName>
        <fullName evidence="6">Alpha-mannosidase</fullName>
    </recommendedName>
</protein>
<comment type="similarity">
    <text evidence="1">Belongs to the glycosyl hydrolase 38 family.</text>
</comment>
<dbReference type="GO" id="GO:0006013">
    <property type="term" value="P:mannose metabolic process"/>
    <property type="evidence" value="ECO:0007669"/>
    <property type="project" value="InterPro"/>
</dbReference>
<reference evidence="8" key="1">
    <citation type="submission" date="2020-05" db="EMBL/GenBank/DDBJ databases">
        <title>Phylogenomic resolution of chytrid fungi.</title>
        <authorList>
            <person name="Stajich J.E."/>
            <person name="Amses K."/>
            <person name="Simmons R."/>
            <person name="Seto K."/>
            <person name="Myers J."/>
            <person name="Bonds A."/>
            <person name="Quandt C.A."/>
            <person name="Barry K."/>
            <person name="Liu P."/>
            <person name="Grigoriev I."/>
            <person name="Longcore J.E."/>
            <person name="James T.Y."/>
        </authorList>
    </citation>
    <scope>NUCLEOTIDE SEQUENCE</scope>
    <source>
        <strain evidence="8">JEL0513</strain>
    </source>
</reference>
<dbReference type="Gene3D" id="1.20.1270.50">
    <property type="entry name" value="Glycoside hydrolase family 38, central domain"/>
    <property type="match status" value="1"/>
</dbReference>
<dbReference type="AlphaFoldDB" id="A0AAD5SNP4"/>
<dbReference type="FunFam" id="2.70.98.30:FF:000001">
    <property type="entry name" value="alpha-mannosidase 2C1 isoform X2"/>
    <property type="match status" value="1"/>
</dbReference>
<dbReference type="InterPro" id="IPR037094">
    <property type="entry name" value="Glyco_hydro_38_cen_sf"/>
</dbReference>
<comment type="function">
    <text evidence="5">Degrades free oligosaccharides in the vacuole.</text>
</comment>
<keyword evidence="9" id="KW-1185">Reference proteome</keyword>
<dbReference type="Gene3D" id="2.70.98.30">
    <property type="entry name" value="Golgi alpha-mannosidase II, domain 4"/>
    <property type="match status" value="1"/>
</dbReference>
<evidence type="ECO:0000313" key="9">
    <source>
        <dbReference type="Proteomes" id="UP001211907"/>
    </source>
</evidence>
<feature type="non-terminal residue" evidence="8">
    <location>
        <position position="1"/>
    </location>
</feature>
<dbReference type="InterPro" id="IPR027291">
    <property type="entry name" value="Glyco_hydro_38_N_sf"/>
</dbReference>
<dbReference type="Pfam" id="PF07748">
    <property type="entry name" value="Glyco_hydro_38C"/>
    <property type="match status" value="1"/>
</dbReference>
<dbReference type="GO" id="GO:0009313">
    <property type="term" value="P:oligosaccharide catabolic process"/>
    <property type="evidence" value="ECO:0007669"/>
    <property type="project" value="TreeGrafter"/>
</dbReference>
<dbReference type="Pfam" id="PF09261">
    <property type="entry name" value="Alpha-mann_mid"/>
    <property type="match status" value="1"/>
</dbReference>
<evidence type="ECO:0000256" key="6">
    <source>
        <dbReference type="ARBA" id="ARBA00071615"/>
    </source>
</evidence>
<dbReference type="InterPro" id="IPR011330">
    <property type="entry name" value="Glyco_hydro/deAcase_b/a-brl"/>
</dbReference>
<keyword evidence="2" id="KW-0479">Metal-binding</keyword>
<dbReference type="SMART" id="SM00872">
    <property type="entry name" value="Alpha-mann_mid"/>
    <property type="match status" value="1"/>
</dbReference>
<dbReference type="InterPro" id="IPR000602">
    <property type="entry name" value="Glyco_hydro_38_N"/>
</dbReference>
<dbReference type="SUPFAM" id="SSF88688">
    <property type="entry name" value="Families 57/38 glycoside transferase middle domain"/>
    <property type="match status" value="1"/>
</dbReference>
<dbReference type="Gene3D" id="3.20.110.10">
    <property type="entry name" value="Glycoside hydrolase 38, N terminal domain"/>
    <property type="match status" value="1"/>
</dbReference>
<dbReference type="FunFam" id="1.20.1270.50:FF:000004">
    <property type="entry name" value="alpha-mannosidase 2C1 isoform X1"/>
    <property type="match status" value="1"/>
</dbReference>
<evidence type="ECO:0000256" key="3">
    <source>
        <dbReference type="ARBA" id="ARBA00022801"/>
    </source>
</evidence>
<dbReference type="PANTHER" id="PTHR46017:SF1">
    <property type="entry name" value="ALPHA-MANNOSIDASE 2C1"/>
    <property type="match status" value="1"/>
</dbReference>
<dbReference type="GO" id="GO:0046872">
    <property type="term" value="F:metal ion binding"/>
    <property type="evidence" value="ECO:0007669"/>
    <property type="project" value="UniProtKB-KW"/>
</dbReference>